<protein>
    <recommendedName>
        <fullName evidence="3">AraC-type transcription regulator ligand-binding domain-containing protein</fullName>
    </recommendedName>
</protein>
<evidence type="ECO:0000313" key="1">
    <source>
        <dbReference type="EMBL" id="AMR78530.1"/>
    </source>
</evidence>
<gene>
    <name evidence="1" type="ORF">A2G96_12715</name>
</gene>
<dbReference type="KEGG" id="cnan:A2G96_12715"/>
<sequence length="144" mass="15857">MNKRAAHHHRDQPMARISDAELDSLLSVLTVEFVRLTECLVSPGWRLNLGGTSAPGIHYNLSGHGRMVLEGHPAIELSPHTLVITPPNQYFHVEVPPDGPECTVANEVEGRWKVFPPGAIRRFVAGEDGPHLMLICGYFRASSC</sequence>
<keyword evidence="2" id="KW-1185">Reference proteome</keyword>
<dbReference type="EMBL" id="CP014844">
    <property type="protein sequence ID" value="AMR78530.1"/>
    <property type="molecule type" value="Genomic_DNA"/>
</dbReference>
<evidence type="ECO:0008006" key="3">
    <source>
        <dbReference type="Google" id="ProtNLM"/>
    </source>
</evidence>
<proteinExistence type="predicted"/>
<reference evidence="1 2" key="1">
    <citation type="submission" date="2016-03" db="EMBL/GenBank/DDBJ databases">
        <title>Complete genome sequence of a novel chlorpyrifos degrading bacterium, Cupriavidus nantongensis sp. X1.</title>
        <authorList>
            <person name="Fang L."/>
        </authorList>
    </citation>
    <scope>NUCLEOTIDE SEQUENCE [LARGE SCALE GENOMIC DNA]</scope>
    <source>
        <strain evidence="1 2">X1</strain>
    </source>
</reference>
<accession>A0A142JKB8</accession>
<name>A0A142JKB8_9BURK</name>
<evidence type="ECO:0000313" key="2">
    <source>
        <dbReference type="Proteomes" id="UP000075238"/>
    </source>
</evidence>
<dbReference type="AlphaFoldDB" id="A0A142JKB8"/>
<dbReference type="Proteomes" id="UP000075238">
    <property type="component" value="Chromosome 1"/>
</dbReference>
<dbReference type="STRING" id="1796606.A2G96_12715"/>
<dbReference type="RefSeq" id="WP_062799684.1">
    <property type="nucleotide sequence ID" value="NZ_CP014844.1"/>
</dbReference>
<organism evidence="1 2">
    <name type="scientific">Cupriavidus nantongensis</name>
    <dbReference type="NCBI Taxonomy" id="1796606"/>
    <lineage>
        <taxon>Bacteria</taxon>
        <taxon>Pseudomonadati</taxon>
        <taxon>Pseudomonadota</taxon>
        <taxon>Betaproteobacteria</taxon>
        <taxon>Burkholderiales</taxon>
        <taxon>Burkholderiaceae</taxon>
        <taxon>Cupriavidus</taxon>
    </lineage>
</organism>